<keyword evidence="3" id="KW-1185">Reference proteome</keyword>
<gene>
    <name evidence="2" type="ORF">KS419_03225</name>
</gene>
<organism evidence="2 3">
    <name type="scientific">Evansella tamaricis</name>
    <dbReference type="NCBI Taxonomy" id="2069301"/>
    <lineage>
        <taxon>Bacteria</taxon>
        <taxon>Bacillati</taxon>
        <taxon>Bacillota</taxon>
        <taxon>Bacilli</taxon>
        <taxon>Bacillales</taxon>
        <taxon>Bacillaceae</taxon>
        <taxon>Evansella</taxon>
    </lineage>
</organism>
<dbReference type="Proteomes" id="UP000784880">
    <property type="component" value="Unassembled WGS sequence"/>
</dbReference>
<dbReference type="RefSeq" id="WP_217064649.1">
    <property type="nucleotide sequence ID" value="NZ_JAHQCS010000047.1"/>
</dbReference>
<feature type="coiled-coil region" evidence="1">
    <location>
        <begin position="87"/>
        <end position="114"/>
    </location>
</feature>
<name>A0ABS6JAT5_9BACI</name>
<reference evidence="2 3" key="1">
    <citation type="submission" date="2021-06" db="EMBL/GenBank/DDBJ databases">
        <title>Bacillus sp. RD4P76, an endophyte from a halophyte.</title>
        <authorList>
            <person name="Sun J.-Q."/>
        </authorList>
    </citation>
    <scope>NUCLEOTIDE SEQUENCE [LARGE SCALE GENOMIC DNA]</scope>
    <source>
        <strain evidence="2 3">CGMCC 1.15917</strain>
    </source>
</reference>
<evidence type="ECO:0000313" key="2">
    <source>
        <dbReference type="EMBL" id="MBU9710755.1"/>
    </source>
</evidence>
<dbReference type="Pfam" id="PF22116">
    <property type="entry name" value="DUF6944"/>
    <property type="match status" value="1"/>
</dbReference>
<protein>
    <submittedName>
        <fullName evidence="2">Uncharacterized protein</fullName>
    </submittedName>
</protein>
<evidence type="ECO:0000313" key="3">
    <source>
        <dbReference type="Proteomes" id="UP000784880"/>
    </source>
</evidence>
<dbReference type="EMBL" id="JAHQCS010000047">
    <property type="protein sequence ID" value="MBU9710755.1"/>
    <property type="molecule type" value="Genomic_DNA"/>
</dbReference>
<accession>A0ABS6JAT5</accession>
<evidence type="ECO:0000256" key="1">
    <source>
        <dbReference type="SAM" id="Coils"/>
    </source>
</evidence>
<keyword evidence="1" id="KW-0175">Coiled coil</keyword>
<comment type="caution">
    <text evidence="2">The sequence shown here is derived from an EMBL/GenBank/DDBJ whole genome shotgun (WGS) entry which is preliminary data.</text>
</comment>
<proteinExistence type="predicted"/>
<sequence length="203" mass="21772">MSTDIRDLAGNWIGAIGTTIGAIGQTEVLAGRHVIGQHLWIIGKGIQGVGAAIQAVAEEEKPFAELGNWFISAGSSTVSALGVKDLPNAYKKEIKEATRQNDKKEQEKTKEDQENLQVIIIGNALQSIGAYIVGTEREHPKRRIGGIVQSLGALIEGIGNLYELSSEEKIAQQLAVVGAWLQSFGTTLQAVGTTDEYWEDSAT</sequence>
<dbReference type="InterPro" id="IPR054224">
    <property type="entry name" value="DUF6944"/>
</dbReference>